<keyword evidence="3 6" id="KW-1133">Transmembrane helix</keyword>
<dbReference type="GO" id="GO:0022857">
    <property type="term" value="F:transmembrane transporter activity"/>
    <property type="evidence" value="ECO:0007669"/>
    <property type="project" value="InterPro"/>
</dbReference>
<feature type="region of interest" description="Disordered" evidence="5">
    <location>
        <begin position="403"/>
        <end position="424"/>
    </location>
</feature>
<dbReference type="PANTHER" id="PTHR23521">
    <property type="entry name" value="TRANSPORTER MFS SUPERFAMILY"/>
    <property type="match status" value="1"/>
</dbReference>
<dbReference type="EMBL" id="PKUS01000010">
    <property type="protein sequence ID" value="PLW68868.1"/>
    <property type="molecule type" value="Genomic_DNA"/>
</dbReference>
<dbReference type="InterPro" id="IPR047200">
    <property type="entry name" value="MFS_YcaD-like"/>
</dbReference>
<feature type="transmembrane region" description="Helical" evidence="6">
    <location>
        <begin position="202"/>
        <end position="224"/>
    </location>
</feature>
<feature type="transmembrane region" description="Helical" evidence="6">
    <location>
        <begin position="236"/>
        <end position="256"/>
    </location>
</feature>
<dbReference type="InterPro" id="IPR036259">
    <property type="entry name" value="MFS_trans_sf"/>
</dbReference>
<dbReference type="RefSeq" id="WP_076001323.1">
    <property type="nucleotide sequence ID" value="NZ_PKUS01000010.1"/>
</dbReference>
<feature type="transmembrane region" description="Helical" evidence="6">
    <location>
        <begin position="287"/>
        <end position="307"/>
    </location>
</feature>
<evidence type="ECO:0000256" key="3">
    <source>
        <dbReference type="ARBA" id="ARBA00022989"/>
    </source>
</evidence>
<dbReference type="Pfam" id="PF07690">
    <property type="entry name" value="MFS_1"/>
    <property type="match status" value="1"/>
</dbReference>
<comment type="caution">
    <text evidence="7">The sequence shown here is derived from an EMBL/GenBank/DDBJ whole genome shotgun (WGS) entry which is preliminary data.</text>
</comment>
<dbReference type="Gene3D" id="1.20.1250.20">
    <property type="entry name" value="MFS general substrate transporter like domains"/>
    <property type="match status" value="2"/>
</dbReference>
<proteinExistence type="predicted"/>
<feature type="transmembrane region" description="Helical" evidence="6">
    <location>
        <begin position="319"/>
        <end position="341"/>
    </location>
</feature>
<feature type="transmembrane region" description="Helical" evidence="6">
    <location>
        <begin position="93"/>
        <end position="118"/>
    </location>
</feature>
<keyword evidence="4 6" id="KW-0472">Membrane</keyword>
<dbReference type="AlphaFoldDB" id="A0A2N5X315"/>
<evidence type="ECO:0000256" key="6">
    <source>
        <dbReference type="SAM" id="Phobius"/>
    </source>
</evidence>
<protein>
    <submittedName>
        <fullName evidence="7">MFS transporter</fullName>
    </submittedName>
</protein>
<dbReference type="Proteomes" id="UP000235005">
    <property type="component" value="Unassembled WGS sequence"/>
</dbReference>
<feature type="compositionally biased region" description="Basic and acidic residues" evidence="5">
    <location>
        <begin position="403"/>
        <end position="412"/>
    </location>
</feature>
<dbReference type="SUPFAM" id="SSF103473">
    <property type="entry name" value="MFS general substrate transporter"/>
    <property type="match status" value="1"/>
</dbReference>
<evidence type="ECO:0000256" key="4">
    <source>
        <dbReference type="ARBA" id="ARBA00023136"/>
    </source>
</evidence>
<organism evidence="7 8">
    <name type="scientific">Pseudohalioglobus lutimaris</name>
    <dbReference type="NCBI Taxonomy" id="1737061"/>
    <lineage>
        <taxon>Bacteria</taxon>
        <taxon>Pseudomonadati</taxon>
        <taxon>Pseudomonadota</taxon>
        <taxon>Gammaproteobacteria</taxon>
        <taxon>Cellvibrionales</taxon>
        <taxon>Halieaceae</taxon>
        <taxon>Pseudohalioglobus</taxon>
    </lineage>
</organism>
<gene>
    <name evidence="7" type="ORF">C0039_09580</name>
</gene>
<dbReference type="GO" id="GO:0005886">
    <property type="term" value="C:plasma membrane"/>
    <property type="evidence" value="ECO:0007669"/>
    <property type="project" value="TreeGrafter"/>
</dbReference>
<feature type="transmembrane region" description="Helical" evidence="6">
    <location>
        <begin position="130"/>
        <end position="152"/>
    </location>
</feature>
<feature type="transmembrane region" description="Helical" evidence="6">
    <location>
        <begin position="263"/>
        <end position="281"/>
    </location>
</feature>
<dbReference type="InterPro" id="IPR005828">
    <property type="entry name" value="MFS_sugar_transport-like"/>
</dbReference>
<keyword evidence="8" id="KW-1185">Reference proteome</keyword>
<comment type="subcellular location">
    <subcellularLocation>
        <location evidence="1">Membrane</location>
    </subcellularLocation>
</comment>
<reference evidence="7 8" key="1">
    <citation type="submission" date="2018-01" db="EMBL/GenBank/DDBJ databases">
        <title>The draft genome sequence of Halioglobus lutimaris HF004.</title>
        <authorList>
            <person name="Du Z.-J."/>
            <person name="Shi M.-J."/>
        </authorList>
    </citation>
    <scope>NUCLEOTIDE SEQUENCE [LARGE SCALE GENOMIC DNA]</scope>
    <source>
        <strain evidence="7 8">HF004</strain>
    </source>
</reference>
<keyword evidence="2 6" id="KW-0812">Transmembrane</keyword>
<evidence type="ECO:0000256" key="1">
    <source>
        <dbReference type="ARBA" id="ARBA00004370"/>
    </source>
</evidence>
<feature type="transmembrane region" description="Helical" evidence="6">
    <location>
        <begin position="158"/>
        <end position="181"/>
    </location>
</feature>
<sequence>MKVLLTVTSLLLSTALLLVGHGLQLTLLPLRASAVGMSEFTIGLSASCYFLGFVAGCLSIPRIIGRVGHIRGFAVLTAIMVCALLSLEMLDYWQAWLVIRFLTGMALSGLYTVIESWLNSQATAQTRGRILSVYTFVTLSALLAGQFLINLAPVESSTLFSLGAIFLALAIIPVGLTRRMAPNPVEPTRFEFGLLYRRSRPAFAGALLSGLVVGSFWSLGALFASSYSESAMDVTWFMSAAIGGGALLQYPIGLFSDRVDRRIVLSTLCVGGAITAAAVAMSIGFPWYLATVFFFGAMVMPLYAMALATVADVSASDEFVQVGTSVLLLNALGAALAPLPLGQLMAVAGPSSLFWAFSGICLTMSVYLGFQFRNPRAVSVEEQTPFKAAGADTAPAVLEMDPRGDEQHEHAEAVVTEVDNGKLD</sequence>
<dbReference type="OrthoDB" id="9810614at2"/>
<evidence type="ECO:0000256" key="5">
    <source>
        <dbReference type="SAM" id="MobiDB-lite"/>
    </source>
</evidence>
<dbReference type="InterPro" id="IPR011701">
    <property type="entry name" value="MFS"/>
</dbReference>
<dbReference type="Pfam" id="PF00083">
    <property type="entry name" value="Sugar_tr"/>
    <property type="match status" value="1"/>
</dbReference>
<evidence type="ECO:0000313" key="7">
    <source>
        <dbReference type="EMBL" id="PLW68868.1"/>
    </source>
</evidence>
<feature type="transmembrane region" description="Helical" evidence="6">
    <location>
        <begin position="38"/>
        <end position="58"/>
    </location>
</feature>
<dbReference type="PANTHER" id="PTHR23521:SF3">
    <property type="entry name" value="MFS TRANSPORTER"/>
    <property type="match status" value="1"/>
</dbReference>
<evidence type="ECO:0000256" key="2">
    <source>
        <dbReference type="ARBA" id="ARBA00022692"/>
    </source>
</evidence>
<feature type="transmembrane region" description="Helical" evidence="6">
    <location>
        <begin position="353"/>
        <end position="370"/>
    </location>
</feature>
<evidence type="ECO:0000313" key="8">
    <source>
        <dbReference type="Proteomes" id="UP000235005"/>
    </source>
</evidence>
<dbReference type="CDD" id="cd17477">
    <property type="entry name" value="MFS_YcaD_like"/>
    <property type="match status" value="1"/>
</dbReference>
<name>A0A2N5X315_9GAMM</name>
<accession>A0A2N5X315</accession>
<feature type="transmembrane region" description="Helical" evidence="6">
    <location>
        <begin position="70"/>
        <end position="87"/>
    </location>
</feature>